<organism evidence="2 3">
    <name type="scientific">Butyricimonas virosa</name>
    <dbReference type="NCBI Taxonomy" id="544645"/>
    <lineage>
        <taxon>Bacteria</taxon>
        <taxon>Pseudomonadati</taxon>
        <taxon>Bacteroidota</taxon>
        <taxon>Bacteroidia</taxon>
        <taxon>Bacteroidales</taxon>
        <taxon>Odoribacteraceae</taxon>
        <taxon>Butyricimonas</taxon>
    </lineage>
</organism>
<name>A0A413IN84_9BACT</name>
<dbReference type="AlphaFoldDB" id="A0A413IN84"/>
<evidence type="ECO:0000313" key="2">
    <source>
        <dbReference type="EMBL" id="RGY17559.1"/>
    </source>
</evidence>
<comment type="caution">
    <text evidence="2">The sequence shown here is derived from an EMBL/GenBank/DDBJ whole genome shotgun (WGS) entry which is preliminary data.</text>
</comment>
<protein>
    <recommendedName>
        <fullName evidence="1">FAS1 domain-containing protein</fullName>
    </recommendedName>
</protein>
<evidence type="ECO:0000313" key="3">
    <source>
        <dbReference type="Proteomes" id="UP000286063"/>
    </source>
</evidence>
<dbReference type="EMBL" id="QSCR01000015">
    <property type="protein sequence ID" value="RGY17559.1"/>
    <property type="molecule type" value="Genomic_DNA"/>
</dbReference>
<feature type="domain" description="FAS1" evidence="1">
    <location>
        <begin position="76"/>
        <end position="202"/>
    </location>
</feature>
<dbReference type="OrthoDB" id="1099567at2"/>
<dbReference type="InterPro" id="IPR036378">
    <property type="entry name" value="FAS1_dom_sf"/>
</dbReference>
<proteinExistence type="predicted"/>
<evidence type="ECO:0000259" key="1">
    <source>
        <dbReference type="Pfam" id="PF02469"/>
    </source>
</evidence>
<sequence length="213" mass="24003">MRKILFIIAFGTSVLTSCTKNNFIRSGISIGRFDGSLLEYMEHPGHSYDWDSTALMVRQAGEEMVRLFEGQDPNHPEITFFGPTNHSIRRYMLEKKIERVSDMDPDWCKETLLRHICDGKIYRDNVPEGKGGNSVSIVEGGQKYTTLAGNVLWLYTTRGSYGNVEETGAVKLNMYGMKLNGTGKMINIASTNIEPDNCVVHSLKYDYTIGKDL</sequence>
<dbReference type="Gene3D" id="2.30.180.10">
    <property type="entry name" value="FAS1 domain"/>
    <property type="match status" value="1"/>
</dbReference>
<accession>A0A413IN84</accession>
<dbReference type="Pfam" id="PF02469">
    <property type="entry name" value="Fasciclin"/>
    <property type="match status" value="1"/>
</dbReference>
<gene>
    <name evidence="2" type="ORF">DXA50_09745</name>
</gene>
<reference evidence="2 3" key="1">
    <citation type="submission" date="2018-08" db="EMBL/GenBank/DDBJ databases">
        <title>A genome reference for cultivated species of the human gut microbiota.</title>
        <authorList>
            <person name="Zou Y."/>
            <person name="Xue W."/>
            <person name="Luo G."/>
        </authorList>
    </citation>
    <scope>NUCLEOTIDE SEQUENCE [LARGE SCALE GENOMIC DNA]</scope>
    <source>
        <strain evidence="2 3">OF02-7</strain>
    </source>
</reference>
<dbReference type="InterPro" id="IPR000782">
    <property type="entry name" value="FAS1_domain"/>
</dbReference>
<dbReference type="PROSITE" id="PS51257">
    <property type="entry name" value="PROKAR_LIPOPROTEIN"/>
    <property type="match status" value="1"/>
</dbReference>
<dbReference type="SUPFAM" id="SSF82153">
    <property type="entry name" value="FAS1 domain"/>
    <property type="match status" value="1"/>
</dbReference>
<dbReference type="Proteomes" id="UP000286063">
    <property type="component" value="Unassembled WGS sequence"/>
</dbReference>